<dbReference type="InterPro" id="IPR036388">
    <property type="entry name" value="WH-like_DNA-bd_sf"/>
</dbReference>
<dbReference type="EMBL" id="FOIZ01000002">
    <property type="protein sequence ID" value="SEW41598.1"/>
    <property type="molecule type" value="Genomic_DNA"/>
</dbReference>
<evidence type="ECO:0000313" key="7">
    <source>
        <dbReference type="Proteomes" id="UP000199167"/>
    </source>
</evidence>
<dbReference type="InterPro" id="IPR001077">
    <property type="entry name" value="COMT_C"/>
</dbReference>
<dbReference type="CDD" id="cd02440">
    <property type="entry name" value="AdoMet_MTases"/>
    <property type="match status" value="1"/>
</dbReference>
<dbReference type="Pfam" id="PF00891">
    <property type="entry name" value="Methyltransf_2"/>
    <property type="match status" value="1"/>
</dbReference>
<dbReference type="GO" id="GO:0008171">
    <property type="term" value="F:O-methyltransferase activity"/>
    <property type="evidence" value="ECO:0007669"/>
    <property type="project" value="InterPro"/>
</dbReference>
<dbReference type="Proteomes" id="UP000199167">
    <property type="component" value="Unassembled WGS sequence"/>
</dbReference>
<proteinExistence type="predicted"/>
<evidence type="ECO:0000259" key="5">
    <source>
        <dbReference type="Pfam" id="PF08100"/>
    </source>
</evidence>
<evidence type="ECO:0000313" key="6">
    <source>
        <dbReference type="EMBL" id="SEW41598.1"/>
    </source>
</evidence>
<feature type="domain" description="O-methyltransferase dimerisation" evidence="5">
    <location>
        <begin position="51"/>
        <end position="122"/>
    </location>
</feature>
<dbReference type="GO" id="GO:0046983">
    <property type="term" value="F:protein dimerization activity"/>
    <property type="evidence" value="ECO:0007669"/>
    <property type="project" value="InterPro"/>
</dbReference>
<evidence type="ECO:0000259" key="4">
    <source>
        <dbReference type="Pfam" id="PF00891"/>
    </source>
</evidence>
<keyword evidence="2 6" id="KW-0808">Transferase</keyword>
<organism evidence="6 7">
    <name type="scientific">Cognatiyoonia koreensis</name>
    <dbReference type="NCBI Taxonomy" id="364200"/>
    <lineage>
        <taxon>Bacteria</taxon>
        <taxon>Pseudomonadati</taxon>
        <taxon>Pseudomonadota</taxon>
        <taxon>Alphaproteobacteria</taxon>
        <taxon>Rhodobacterales</taxon>
        <taxon>Paracoccaceae</taxon>
        <taxon>Cognatiyoonia</taxon>
    </lineage>
</organism>
<keyword evidence="1 6" id="KW-0489">Methyltransferase</keyword>
<keyword evidence="3" id="KW-0949">S-adenosyl-L-methionine</keyword>
<dbReference type="PANTHER" id="PTHR43712">
    <property type="entry name" value="PUTATIVE (AFU_ORTHOLOGUE AFUA_4G14580)-RELATED"/>
    <property type="match status" value="1"/>
</dbReference>
<dbReference type="InterPro" id="IPR036390">
    <property type="entry name" value="WH_DNA-bd_sf"/>
</dbReference>
<dbReference type="SUPFAM" id="SSF46785">
    <property type="entry name" value="Winged helix' DNA-binding domain"/>
    <property type="match status" value="1"/>
</dbReference>
<evidence type="ECO:0000256" key="3">
    <source>
        <dbReference type="ARBA" id="ARBA00022691"/>
    </source>
</evidence>
<name>A0A1I0RKT7_9RHOB</name>
<dbReference type="GO" id="GO:0032259">
    <property type="term" value="P:methylation"/>
    <property type="evidence" value="ECO:0007669"/>
    <property type="project" value="UniProtKB-KW"/>
</dbReference>
<accession>A0A1I0RKT7</accession>
<protein>
    <submittedName>
        <fullName evidence="6">Demethylspheroidene O-methyltransferase</fullName>
    </submittedName>
</protein>
<dbReference type="PIRSF" id="PIRSF005739">
    <property type="entry name" value="O-mtase"/>
    <property type="match status" value="1"/>
</dbReference>
<dbReference type="Pfam" id="PF08100">
    <property type="entry name" value="Dimerisation"/>
    <property type="match status" value="1"/>
</dbReference>
<dbReference type="OrthoDB" id="7418600at2"/>
<dbReference type="SUPFAM" id="SSF53335">
    <property type="entry name" value="S-adenosyl-L-methionine-dependent methyltransferases"/>
    <property type="match status" value="1"/>
</dbReference>
<dbReference type="STRING" id="364200.SAMN04488515_2850"/>
<dbReference type="InterPro" id="IPR012967">
    <property type="entry name" value="COMT_dimerisation"/>
</dbReference>
<dbReference type="PROSITE" id="PS51683">
    <property type="entry name" value="SAM_OMT_II"/>
    <property type="match status" value="1"/>
</dbReference>
<dbReference type="Gene3D" id="1.10.10.10">
    <property type="entry name" value="Winged helix-like DNA-binding domain superfamily/Winged helix DNA-binding domain"/>
    <property type="match status" value="1"/>
</dbReference>
<dbReference type="PANTHER" id="PTHR43712:SF2">
    <property type="entry name" value="O-METHYLTRANSFERASE CICE"/>
    <property type="match status" value="1"/>
</dbReference>
<reference evidence="6 7" key="1">
    <citation type="submission" date="2016-10" db="EMBL/GenBank/DDBJ databases">
        <authorList>
            <person name="de Groot N.N."/>
        </authorList>
    </citation>
    <scope>NUCLEOTIDE SEQUENCE [LARGE SCALE GENOMIC DNA]</scope>
    <source>
        <strain evidence="6 7">DSM 17925</strain>
    </source>
</reference>
<evidence type="ECO:0000256" key="1">
    <source>
        <dbReference type="ARBA" id="ARBA00022603"/>
    </source>
</evidence>
<dbReference type="Gene3D" id="3.40.50.150">
    <property type="entry name" value="Vaccinia Virus protein VP39"/>
    <property type="match status" value="1"/>
</dbReference>
<dbReference type="InterPro" id="IPR016461">
    <property type="entry name" value="COMT-like"/>
</dbReference>
<gene>
    <name evidence="6" type="ORF">SAMN04488515_2850</name>
</gene>
<feature type="domain" description="O-methyltransferase C-terminal" evidence="4">
    <location>
        <begin position="142"/>
        <end position="355"/>
    </location>
</feature>
<dbReference type="Gene3D" id="1.10.287.1350">
    <property type="match status" value="1"/>
</dbReference>
<keyword evidence="7" id="KW-1185">Reference proteome</keyword>
<evidence type="ECO:0000256" key="2">
    <source>
        <dbReference type="ARBA" id="ARBA00022679"/>
    </source>
</evidence>
<sequence>MADVDLPCAVTRPRKSSRLVRLAAAPAFQRWASRVPLLRRIVRNEGEALFDLVAGFCHSQILQALVKFDIPGMLLEAELPARAIAARCQAPVERIAVLLQAAQSLHLLRRTRDGSYALTVRGAALAGVPGLSGMIAHHDVLYRDLADPVAFFRGETDPELAAFWPYVFGAGAVEDPNTAATYSALMADSQSLVAADTLATIRLSGVKHLMDVGGGTGAFLEAVGAAYPALQMTLFDLPAVAPHAANRFAAADLADRTTIQSGSFRDDPLPTGADAISLVRVLYDHTDDTVRRLLTAAYTALPPGGRIIISEPMTGGERPERAGDAYFALYCMAMQTGTARSQDQIAALLGKTGFQNVLTPRAKRPFITSVVTGVKPA</sequence>
<dbReference type="AlphaFoldDB" id="A0A1I0RKT7"/>
<dbReference type="InterPro" id="IPR029063">
    <property type="entry name" value="SAM-dependent_MTases_sf"/>
</dbReference>
<dbReference type="RefSeq" id="WP_089996112.1">
    <property type="nucleotide sequence ID" value="NZ_FOIZ01000002.1"/>
</dbReference>